<name>A0A2S6HTZ4_9FIRM</name>
<dbReference type="PROSITE" id="PS50883">
    <property type="entry name" value="EAL"/>
    <property type="match status" value="1"/>
</dbReference>
<accession>A0A2S6HTZ4</accession>
<dbReference type="CDD" id="cd01948">
    <property type="entry name" value="EAL"/>
    <property type="match status" value="1"/>
</dbReference>
<evidence type="ECO:0000259" key="3">
    <source>
        <dbReference type="PROSITE" id="PS50887"/>
    </source>
</evidence>
<evidence type="ECO:0000256" key="1">
    <source>
        <dbReference type="SAM" id="MobiDB-lite"/>
    </source>
</evidence>
<dbReference type="InterPro" id="IPR043128">
    <property type="entry name" value="Rev_trsase/Diguanyl_cyclase"/>
</dbReference>
<dbReference type="SMART" id="SM00267">
    <property type="entry name" value="GGDEF"/>
    <property type="match status" value="1"/>
</dbReference>
<comment type="caution">
    <text evidence="4">The sequence shown here is derived from an EMBL/GenBank/DDBJ whole genome shotgun (WGS) entry which is preliminary data.</text>
</comment>
<reference evidence="4 5" key="1">
    <citation type="submission" date="2018-02" db="EMBL/GenBank/DDBJ databases">
        <title>Genomic Encyclopedia of Archaeal and Bacterial Type Strains, Phase II (KMG-II): from individual species to whole genera.</title>
        <authorList>
            <person name="Goeker M."/>
        </authorList>
    </citation>
    <scope>NUCLEOTIDE SEQUENCE [LARGE SCALE GENOMIC DNA]</scope>
    <source>
        <strain evidence="4 5">DSM 3808</strain>
    </source>
</reference>
<dbReference type="Pfam" id="PF00563">
    <property type="entry name" value="EAL"/>
    <property type="match status" value="1"/>
</dbReference>
<dbReference type="Proteomes" id="UP000237749">
    <property type="component" value="Unassembled WGS sequence"/>
</dbReference>
<dbReference type="Gene3D" id="3.30.70.270">
    <property type="match status" value="1"/>
</dbReference>
<gene>
    <name evidence="4" type="ORF">BXY41_10465</name>
</gene>
<dbReference type="SUPFAM" id="SSF55073">
    <property type="entry name" value="Nucleotide cyclase"/>
    <property type="match status" value="1"/>
</dbReference>
<dbReference type="InterPro" id="IPR050706">
    <property type="entry name" value="Cyclic-di-GMP_PDE-like"/>
</dbReference>
<dbReference type="SUPFAM" id="SSF141868">
    <property type="entry name" value="EAL domain-like"/>
    <property type="match status" value="1"/>
</dbReference>
<evidence type="ECO:0000313" key="4">
    <source>
        <dbReference type="EMBL" id="PPK81266.1"/>
    </source>
</evidence>
<dbReference type="AlphaFoldDB" id="A0A2S6HTZ4"/>
<dbReference type="PANTHER" id="PTHR33121">
    <property type="entry name" value="CYCLIC DI-GMP PHOSPHODIESTERASE PDEF"/>
    <property type="match status" value="1"/>
</dbReference>
<keyword evidence="5" id="KW-1185">Reference proteome</keyword>
<protein>
    <submittedName>
        <fullName evidence="4">Diguanylate cyclase (GGDEF)-like protein</fullName>
    </submittedName>
</protein>
<proteinExistence type="predicted"/>
<organism evidence="4 5">
    <name type="scientific">Lacrimispora xylanisolvens</name>
    <dbReference type="NCBI Taxonomy" id="384636"/>
    <lineage>
        <taxon>Bacteria</taxon>
        <taxon>Bacillati</taxon>
        <taxon>Bacillota</taxon>
        <taxon>Clostridia</taxon>
        <taxon>Lachnospirales</taxon>
        <taxon>Lachnospiraceae</taxon>
        <taxon>Lacrimispora</taxon>
    </lineage>
</organism>
<feature type="compositionally biased region" description="Basic and acidic residues" evidence="1">
    <location>
        <begin position="1"/>
        <end position="16"/>
    </location>
</feature>
<dbReference type="InterPro" id="IPR001633">
    <property type="entry name" value="EAL_dom"/>
</dbReference>
<dbReference type="EMBL" id="PTJA01000004">
    <property type="protein sequence ID" value="PPK81266.1"/>
    <property type="molecule type" value="Genomic_DNA"/>
</dbReference>
<feature type="domain" description="GGDEF" evidence="3">
    <location>
        <begin position="47"/>
        <end position="177"/>
    </location>
</feature>
<sequence length="450" mass="50784">MHWFQKKENLNSDDKQTTGTEQGSDTSVKLERDACLHHLTHALSSNERGVVLKLYIENFKQLNQLLGYEYCENLLSQILAYLKESCGNNVYHYIGVEYMIFLDHYTQGQAMNLADEIAQRFDHAWKIGSTDCICSVQMGLCAYPGHAETTEQMQKCLDLAVTRAGEGGPNQAVMFDSTLQNQLRRRQTIALYLKTALEKDEVEILYRPSICVVTGTFLRAELSMRIFIKGLGLIGAGEFMTVAEDSGQIRALLYYALEKVCQCIRQALDDGCEFESIALPVSPVLFLQEDFIDEVARVMEAYEVPQGKLALELKESALTMGYLNFNIILQKLSDMGVELILNEFGSGYSSISASLDLPVHTVKLERLFIWQLETNEKSRYIIQGLIRMAKDLHLSIIAEGVETENQVSVLTEAGCSYQQGFYYSTPLKQENLLKILGKNRDESAPYLSED</sequence>
<feature type="compositionally biased region" description="Polar residues" evidence="1">
    <location>
        <begin position="17"/>
        <end position="26"/>
    </location>
</feature>
<dbReference type="Pfam" id="PF00990">
    <property type="entry name" value="GGDEF"/>
    <property type="match status" value="1"/>
</dbReference>
<dbReference type="GO" id="GO:0071111">
    <property type="term" value="F:cyclic-guanylate-specific phosphodiesterase activity"/>
    <property type="evidence" value="ECO:0007669"/>
    <property type="project" value="InterPro"/>
</dbReference>
<evidence type="ECO:0000259" key="2">
    <source>
        <dbReference type="PROSITE" id="PS50883"/>
    </source>
</evidence>
<dbReference type="InterPro" id="IPR000160">
    <property type="entry name" value="GGDEF_dom"/>
</dbReference>
<feature type="region of interest" description="Disordered" evidence="1">
    <location>
        <begin position="1"/>
        <end position="26"/>
    </location>
</feature>
<dbReference type="PROSITE" id="PS50887">
    <property type="entry name" value="GGDEF"/>
    <property type="match status" value="1"/>
</dbReference>
<dbReference type="Gene3D" id="3.20.20.450">
    <property type="entry name" value="EAL domain"/>
    <property type="match status" value="1"/>
</dbReference>
<dbReference type="SMART" id="SM00052">
    <property type="entry name" value="EAL"/>
    <property type="match status" value="1"/>
</dbReference>
<dbReference type="PANTHER" id="PTHR33121:SF70">
    <property type="entry name" value="SIGNALING PROTEIN YKOW"/>
    <property type="match status" value="1"/>
</dbReference>
<dbReference type="OrthoDB" id="67308at2"/>
<evidence type="ECO:0000313" key="5">
    <source>
        <dbReference type="Proteomes" id="UP000237749"/>
    </source>
</evidence>
<dbReference type="InterPro" id="IPR035919">
    <property type="entry name" value="EAL_sf"/>
</dbReference>
<dbReference type="RefSeq" id="WP_104436367.1">
    <property type="nucleotide sequence ID" value="NZ_PTJA01000004.1"/>
</dbReference>
<feature type="domain" description="EAL" evidence="2">
    <location>
        <begin position="186"/>
        <end position="440"/>
    </location>
</feature>
<dbReference type="InterPro" id="IPR029787">
    <property type="entry name" value="Nucleotide_cyclase"/>
</dbReference>